<keyword evidence="5" id="KW-1015">Disulfide bond</keyword>
<dbReference type="InterPro" id="IPR050097">
    <property type="entry name" value="Ferredoxin-NADP_redctase_2"/>
</dbReference>
<evidence type="ECO:0000256" key="3">
    <source>
        <dbReference type="ARBA" id="ARBA00022827"/>
    </source>
</evidence>
<dbReference type="Gene3D" id="3.50.50.60">
    <property type="entry name" value="FAD/NAD(P)-binding domain"/>
    <property type="match status" value="2"/>
</dbReference>
<dbReference type="Pfam" id="PF07992">
    <property type="entry name" value="Pyr_redox_2"/>
    <property type="match status" value="1"/>
</dbReference>
<dbReference type="InterPro" id="IPR036188">
    <property type="entry name" value="FAD/NAD-bd_sf"/>
</dbReference>
<proteinExistence type="inferred from homology"/>
<dbReference type="EMBL" id="MNPJ01000016">
    <property type="protein sequence ID" value="OQS54830.1"/>
    <property type="molecule type" value="Genomic_DNA"/>
</dbReference>
<keyword evidence="9" id="KW-1185">Reference proteome</keyword>
<dbReference type="PRINTS" id="PR00368">
    <property type="entry name" value="FADPNR"/>
</dbReference>
<comment type="similarity">
    <text evidence="1">Belongs to the class-II pyridine nucleotide-disulfide oxidoreductase family.</text>
</comment>
<reference evidence="8 9" key="1">
    <citation type="journal article" date="2017" name="Environ. Microbiol.">
        <title>Decay of the glycolytic pathway and adaptation to intranuclear parasitism within Enterocytozoonidae microsporidia.</title>
        <authorList>
            <person name="Wiredu Boakye D."/>
            <person name="Jaroenlak P."/>
            <person name="Prachumwat A."/>
            <person name="Williams T.A."/>
            <person name="Bateman K.S."/>
            <person name="Itsathitphaisarn O."/>
            <person name="Sritunyalucksana K."/>
            <person name="Paszkiewicz K.H."/>
            <person name="Moore K.A."/>
            <person name="Stentiford G.D."/>
            <person name="Williams B.A."/>
        </authorList>
    </citation>
    <scope>NUCLEOTIDE SEQUENCE [LARGE SCALE GENOMIC DNA]</scope>
    <source>
        <strain evidence="8 9">TH1</strain>
    </source>
</reference>
<dbReference type="PANTHER" id="PTHR48105">
    <property type="entry name" value="THIOREDOXIN REDUCTASE 1-RELATED-RELATED"/>
    <property type="match status" value="1"/>
</dbReference>
<dbReference type="AlphaFoldDB" id="A0A1W0E6F0"/>
<dbReference type="STRING" id="646526.A0A1W0E6F0"/>
<dbReference type="SUPFAM" id="SSF51905">
    <property type="entry name" value="FAD/NAD(P)-binding domain"/>
    <property type="match status" value="1"/>
</dbReference>
<dbReference type="InterPro" id="IPR008255">
    <property type="entry name" value="Pyr_nucl-diS_OxRdtase_2_AS"/>
</dbReference>
<evidence type="ECO:0000313" key="8">
    <source>
        <dbReference type="EMBL" id="OQS54830.1"/>
    </source>
</evidence>
<dbReference type="GO" id="GO:0097237">
    <property type="term" value="P:cellular response to toxic substance"/>
    <property type="evidence" value="ECO:0007669"/>
    <property type="project" value="UniProtKB-ARBA"/>
</dbReference>
<keyword evidence="3" id="KW-0274">FAD</keyword>
<dbReference type="GO" id="GO:0016668">
    <property type="term" value="F:oxidoreductase activity, acting on a sulfur group of donors, NAD(P) as acceptor"/>
    <property type="evidence" value="ECO:0007669"/>
    <property type="project" value="UniProtKB-ARBA"/>
</dbReference>
<dbReference type="PROSITE" id="PS00573">
    <property type="entry name" value="PYRIDINE_REDOX_2"/>
    <property type="match status" value="1"/>
</dbReference>
<comment type="caution">
    <text evidence="8">The sequence shown here is derived from an EMBL/GenBank/DDBJ whole genome shotgun (WGS) entry which is preliminary data.</text>
</comment>
<dbReference type="PRINTS" id="PR00469">
    <property type="entry name" value="PNDRDTASEII"/>
</dbReference>
<evidence type="ECO:0000256" key="2">
    <source>
        <dbReference type="ARBA" id="ARBA00022630"/>
    </source>
</evidence>
<accession>A0A1W0E6F0</accession>
<feature type="domain" description="FAD/NAD(P)-binding" evidence="7">
    <location>
        <begin position="11"/>
        <end position="335"/>
    </location>
</feature>
<dbReference type="OrthoDB" id="371245at2759"/>
<dbReference type="Proteomes" id="UP000192758">
    <property type="component" value="Unassembled WGS sequence"/>
</dbReference>
<dbReference type="InterPro" id="IPR023753">
    <property type="entry name" value="FAD/NAD-binding_dom"/>
</dbReference>
<protein>
    <submittedName>
        <fullName evidence="8">TRR1</fullName>
    </submittedName>
</protein>
<evidence type="ECO:0000256" key="4">
    <source>
        <dbReference type="ARBA" id="ARBA00023002"/>
    </source>
</evidence>
<organism evidence="8 9">
    <name type="scientific">Ecytonucleospora hepatopenaei</name>
    <dbReference type="NCBI Taxonomy" id="646526"/>
    <lineage>
        <taxon>Eukaryota</taxon>
        <taxon>Fungi</taxon>
        <taxon>Fungi incertae sedis</taxon>
        <taxon>Microsporidia</taxon>
        <taxon>Enterocytozoonidae</taxon>
        <taxon>Ecytonucleospora</taxon>
    </lineage>
</organism>
<name>A0A1W0E6F0_9MICR</name>
<keyword evidence="4" id="KW-0560">Oxidoreductase</keyword>
<sequence>MSESVLKNKIYDVVIVGGGPAAYTAALFLKKKNTGIKLMMLVGGYDLEIGPGGQLTTTTTVDNYPGFPKGVQGPDLMETMEKQARKEGIEIVEKTVSLLTKVNENKDLFVLCTDKKYEKTEILNNLKKNIFGGNDQGMFLDQSIKLSKSVIVATGASANKLHCKNTDVFWNKGISACAVCDGFMFKDKKVVVIGGGDTAMEETSYLSNICKEVVLVHRRNEFRAREDNLEKVKEIKNVSILTPYELESCHGESVLKSIKIKNNLNDEKREITTDGLFFAIGHTPNTSFISIEGVNILENKFLKTENEVLTNISGLFACGDVQDFVYRQGITAAGSGCKAALACLSFLSKQ</sequence>
<evidence type="ECO:0000256" key="1">
    <source>
        <dbReference type="ARBA" id="ARBA00009333"/>
    </source>
</evidence>
<evidence type="ECO:0000256" key="6">
    <source>
        <dbReference type="ARBA" id="ARBA00023284"/>
    </source>
</evidence>
<evidence type="ECO:0000313" key="9">
    <source>
        <dbReference type="Proteomes" id="UP000192758"/>
    </source>
</evidence>
<keyword evidence="2" id="KW-0285">Flavoprotein</keyword>
<keyword evidence="6" id="KW-0676">Redox-active center</keyword>
<evidence type="ECO:0000259" key="7">
    <source>
        <dbReference type="Pfam" id="PF07992"/>
    </source>
</evidence>
<dbReference type="VEuPathDB" id="MicrosporidiaDB:EHP00_185"/>
<evidence type="ECO:0000256" key="5">
    <source>
        <dbReference type="ARBA" id="ARBA00023157"/>
    </source>
</evidence>
<gene>
    <name evidence="8" type="primary">TRR1</name>
    <name evidence="8" type="ORF">EHP00_185</name>
</gene>